<keyword evidence="3" id="KW-1185">Reference proteome</keyword>
<reference evidence="2 3" key="1">
    <citation type="journal article" date="2016" name="Proc. Natl. Acad. Sci. U.S.A.">
        <title>Comparative genomics of biotechnologically important yeasts.</title>
        <authorList>
            <person name="Riley R."/>
            <person name="Haridas S."/>
            <person name="Wolfe K.H."/>
            <person name="Lopes M.R."/>
            <person name="Hittinger C.T."/>
            <person name="Goeker M."/>
            <person name="Salamov A.A."/>
            <person name="Wisecaver J.H."/>
            <person name="Long T.M."/>
            <person name="Calvey C.H."/>
            <person name="Aerts A.L."/>
            <person name="Barry K.W."/>
            <person name="Choi C."/>
            <person name="Clum A."/>
            <person name="Coughlan A.Y."/>
            <person name="Deshpande S."/>
            <person name="Douglass A.P."/>
            <person name="Hanson S.J."/>
            <person name="Klenk H.-P."/>
            <person name="LaButti K.M."/>
            <person name="Lapidus A."/>
            <person name="Lindquist E.A."/>
            <person name="Lipzen A.M."/>
            <person name="Meier-Kolthoff J.P."/>
            <person name="Ohm R.A."/>
            <person name="Otillar R.P."/>
            <person name="Pangilinan J.L."/>
            <person name="Peng Y."/>
            <person name="Rokas A."/>
            <person name="Rosa C.A."/>
            <person name="Scheuner C."/>
            <person name="Sibirny A.A."/>
            <person name="Slot J.C."/>
            <person name="Stielow J.B."/>
            <person name="Sun H."/>
            <person name="Kurtzman C.P."/>
            <person name="Blackwell M."/>
            <person name="Grigoriev I.V."/>
            <person name="Jeffries T.W."/>
        </authorList>
    </citation>
    <scope>NUCLEOTIDE SEQUENCE [LARGE SCALE GENOMIC DNA]</scope>
    <source>
        <strain evidence="2 3">DSM 6958</strain>
    </source>
</reference>
<dbReference type="GO" id="GO:0043001">
    <property type="term" value="P:Golgi to plasma membrane protein transport"/>
    <property type="evidence" value="ECO:0007669"/>
    <property type="project" value="EnsemblFungi"/>
</dbReference>
<dbReference type="PANTHER" id="PTHR31975">
    <property type="entry name" value="BUD SITE SELECTION PROTEIN 7-RELATED"/>
    <property type="match status" value="1"/>
</dbReference>
<accession>A0A1E3PEF3</accession>
<dbReference type="EMBL" id="KV454415">
    <property type="protein sequence ID" value="ODQ63322.1"/>
    <property type="molecule type" value="Genomic_DNA"/>
</dbReference>
<feature type="region of interest" description="Disordered" evidence="1">
    <location>
        <begin position="385"/>
        <end position="407"/>
    </location>
</feature>
<dbReference type="Gene3D" id="1.25.40.10">
    <property type="entry name" value="Tetratricopeptide repeat domain"/>
    <property type="match status" value="1"/>
</dbReference>
<feature type="region of interest" description="Disordered" evidence="1">
    <location>
        <begin position="625"/>
        <end position="645"/>
    </location>
</feature>
<dbReference type="AlphaFoldDB" id="A0A1E3PEF3"/>
<evidence type="ECO:0000256" key="1">
    <source>
        <dbReference type="SAM" id="MobiDB-lite"/>
    </source>
</evidence>
<dbReference type="Pfam" id="PF09295">
    <property type="entry name" value="ChAPs"/>
    <property type="match status" value="1"/>
</dbReference>
<dbReference type="SUPFAM" id="SSF48452">
    <property type="entry name" value="TPR-like"/>
    <property type="match status" value="1"/>
</dbReference>
<sequence>MMGFKKIHYNEVIPELVETEIGESIGARTQSLSTFQELGPPDLVHLTKRSSSHTEIGTYHHVLGTDVWSCASATVYLQNMSFTQGETQLWFGKRSGYKVHSGVLCCYNAFSKQDVRVSMKIPGGCDAYVLDERGEKRPMLADTTLWLETYMSGILRSFLFTDDETYFVNGCRKINPLGIGAKATQEALDQFLEAFEKLFFKGPLLGSKPIVQLPTLVNNYLVDGLFKFLTISHAFGRALAVLERLQSRTSTPLASLIARLHLMNQQEIKAVKVMAAGIHQHPRDAPLLLVQAQYCYDKSRYDLALKCATKAVNASPSEFEPWALLVKCYTKLANYEQALLALNSCPMFTYHEPFLYRLPTPHKYHFPESAYGRIPEVWNYNGTDNGNGSTSSSNNASDTVIETTNGNDQEFVDPGLLKLPAPSLRATFAKAYELLTEIVKHIGWDSLLKYRSIVFVMEEEYRKGNRSNEDSIPAGSTSSPDEHDTSTNGNVQEFDEVSLGGSKSAPLTANGNIKSINQTTGIRDKRLCERWLDNLFMVLYEDLRVYTVWRAEFIHYQSQQLKYKKSALEWEILGGIAFRMRHYDEAMEALSNALSGRFSSRAMWKLLDLYEMKIKELVASENNRTDRLTPSTSASVPASNTSVTPSLTTSATSVVANNSHNSNNNSGYTVAKLSDKILDVTIRLLSWNHRWYNEFSPKLFVIVHEISDRDGYEKLTNIVRAKYGGPSYEGVDDLVMTYLNSLKYLGFDNELK</sequence>
<gene>
    <name evidence="2" type="ORF">NADFUDRAFT_84471</name>
</gene>
<dbReference type="PANTHER" id="PTHR31975:SF1">
    <property type="entry name" value="BUD SITE SELECTION PROTEIN 7-RELATED"/>
    <property type="match status" value="1"/>
</dbReference>
<dbReference type="Proteomes" id="UP000095009">
    <property type="component" value="Unassembled WGS sequence"/>
</dbReference>
<dbReference type="GO" id="GO:0006874">
    <property type="term" value="P:intracellular calcium ion homeostasis"/>
    <property type="evidence" value="ECO:0007669"/>
    <property type="project" value="EnsemblFungi"/>
</dbReference>
<organism evidence="2 3">
    <name type="scientific">Nadsonia fulvescens var. elongata DSM 6958</name>
    <dbReference type="NCBI Taxonomy" id="857566"/>
    <lineage>
        <taxon>Eukaryota</taxon>
        <taxon>Fungi</taxon>
        <taxon>Dikarya</taxon>
        <taxon>Ascomycota</taxon>
        <taxon>Saccharomycotina</taxon>
        <taxon>Dipodascomycetes</taxon>
        <taxon>Dipodascales</taxon>
        <taxon>Dipodascales incertae sedis</taxon>
        <taxon>Nadsonia</taxon>
    </lineage>
</organism>
<dbReference type="InterPro" id="IPR015374">
    <property type="entry name" value="ChAPs"/>
</dbReference>
<evidence type="ECO:0000313" key="2">
    <source>
        <dbReference type="EMBL" id="ODQ63322.1"/>
    </source>
</evidence>
<protein>
    <submittedName>
        <fullName evidence="2">Chaps-domain-containing protein</fullName>
    </submittedName>
</protein>
<dbReference type="GO" id="GO:0006896">
    <property type="term" value="P:Golgi to vacuole transport"/>
    <property type="evidence" value="ECO:0007669"/>
    <property type="project" value="EnsemblFungi"/>
</dbReference>
<name>A0A1E3PEF3_9ASCO</name>
<feature type="compositionally biased region" description="Polar residues" evidence="1">
    <location>
        <begin position="628"/>
        <end position="645"/>
    </location>
</feature>
<dbReference type="OrthoDB" id="434695at2759"/>
<proteinExistence type="predicted"/>
<feature type="region of interest" description="Disordered" evidence="1">
    <location>
        <begin position="465"/>
        <end position="495"/>
    </location>
</feature>
<feature type="compositionally biased region" description="Low complexity" evidence="1">
    <location>
        <begin position="385"/>
        <end position="399"/>
    </location>
</feature>
<dbReference type="InterPro" id="IPR011990">
    <property type="entry name" value="TPR-like_helical_dom_sf"/>
</dbReference>
<dbReference type="GO" id="GO:0034044">
    <property type="term" value="C:exomer complex"/>
    <property type="evidence" value="ECO:0007669"/>
    <property type="project" value="EnsemblFungi"/>
</dbReference>
<dbReference type="STRING" id="857566.A0A1E3PEF3"/>
<evidence type="ECO:0000313" key="3">
    <source>
        <dbReference type="Proteomes" id="UP000095009"/>
    </source>
</evidence>